<feature type="region of interest" description="Disordered" evidence="1">
    <location>
        <begin position="155"/>
        <end position="190"/>
    </location>
</feature>
<reference evidence="2 3" key="1">
    <citation type="journal article" date="2015" name="Genome Biol. Evol.">
        <title>Comparative Genomics of a Bacterivorous Green Alga Reveals Evolutionary Causalities and Consequences of Phago-Mixotrophic Mode of Nutrition.</title>
        <authorList>
            <person name="Burns J.A."/>
            <person name="Paasch A."/>
            <person name="Narechania A."/>
            <person name="Kim E."/>
        </authorList>
    </citation>
    <scope>NUCLEOTIDE SEQUENCE [LARGE SCALE GENOMIC DNA]</scope>
    <source>
        <strain evidence="2 3">PLY_AMNH</strain>
    </source>
</reference>
<feature type="compositionally biased region" description="Polar residues" evidence="1">
    <location>
        <begin position="171"/>
        <end position="189"/>
    </location>
</feature>
<feature type="region of interest" description="Disordered" evidence="1">
    <location>
        <begin position="74"/>
        <end position="106"/>
    </location>
</feature>
<gene>
    <name evidence="2" type="ORF">CYMTET_49457</name>
</gene>
<accession>A0AAE0BRC7</accession>
<feature type="compositionally biased region" description="Polar residues" evidence="1">
    <location>
        <begin position="75"/>
        <end position="91"/>
    </location>
</feature>
<feature type="compositionally biased region" description="Low complexity" evidence="1">
    <location>
        <begin position="223"/>
        <end position="238"/>
    </location>
</feature>
<proteinExistence type="predicted"/>
<protein>
    <submittedName>
        <fullName evidence="2">Uncharacterized protein</fullName>
    </submittedName>
</protein>
<comment type="caution">
    <text evidence="2">The sequence shown here is derived from an EMBL/GenBank/DDBJ whole genome shotgun (WGS) entry which is preliminary data.</text>
</comment>
<name>A0AAE0BRC7_9CHLO</name>
<feature type="region of interest" description="Disordered" evidence="1">
    <location>
        <begin position="203"/>
        <end position="238"/>
    </location>
</feature>
<dbReference type="AlphaFoldDB" id="A0AAE0BRC7"/>
<sequence length="419" mass="43978">MLWEVALDVKGPGAEAAASTAKMLIKGTLTSNETRITETKVVTSGSRTTVMVERVTNITFSDVSESSKAAVHAAVTSSPTGANRSAASQQAPAIEESPASKQADGDGQIDDVLQHFLDEKRAHQPGEAPAAAPSGTAAEPYSEFLLDLLEEQRPAATPSPTLSPLAPVASTPPTQEPSAASSPAQTSDGQIDDVLQHYLEEKRGRREGASSPGGTASTEEPTESVAESVADGASAAPAAADGSIHGFGALLAEGSSPLKDMREFCIEGGASRCIDQPSDVTEEALMTAAGEGEWPVALFPGTRNAVAREYKEGLGYADKKNVVFGTSGSGELKLKFTAASDRGYLLLCTAQCDWGRCPAKYGTLQNDTQVNIDDKKATLTVHKNPCYKVDSGFDAGDHILAIKVLTAEKYLPLSYFIWW</sequence>
<dbReference type="EMBL" id="LGRX02033567">
    <property type="protein sequence ID" value="KAK3240719.1"/>
    <property type="molecule type" value="Genomic_DNA"/>
</dbReference>
<dbReference type="Proteomes" id="UP001190700">
    <property type="component" value="Unassembled WGS sequence"/>
</dbReference>
<evidence type="ECO:0000256" key="1">
    <source>
        <dbReference type="SAM" id="MobiDB-lite"/>
    </source>
</evidence>
<evidence type="ECO:0000313" key="3">
    <source>
        <dbReference type="Proteomes" id="UP001190700"/>
    </source>
</evidence>
<evidence type="ECO:0000313" key="2">
    <source>
        <dbReference type="EMBL" id="KAK3240719.1"/>
    </source>
</evidence>
<organism evidence="2 3">
    <name type="scientific">Cymbomonas tetramitiformis</name>
    <dbReference type="NCBI Taxonomy" id="36881"/>
    <lineage>
        <taxon>Eukaryota</taxon>
        <taxon>Viridiplantae</taxon>
        <taxon>Chlorophyta</taxon>
        <taxon>Pyramimonadophyceae</taxon>
        <taxon>Pyramimonadales</taxon>
        <taxon>Pyramimonadaceae</taxon>
        <taxon>Cymbomonas</taxon>
    </lineage>
</organism>
<keyword evidence="3" id="KW-1185">Reference proteome</keyword>